<comment type="caution">
    <text evidence="1">The sequence shown here is derived from an EMBL/GenBank/DDBJ whole genome shotgun (WGS) entry which is preliminary data.</text>
</comment>
<dbReference type="InterPro" id="IPR018669">
    <property type="entry name" value="Toxin_HigB"/>
</dbReference>
<protein>
    <submittedName>
        <fullName evidence="1">Type II toxin-antitoxin system HigB family toxin</fullName>
    </submittedName>
</protein>
<dbReference type="RefSeq" id="WP_326293129.1">
    <property type="nucleotide sequence ID" value="NZ_JAYMCU010000037.1"/>
</dbReference>
<reference evidence="1 2" key="1">
    <citation type="submission" date="2024-01" db="EMBL/GenBank/DDBJ databases">
        <title>Comparative Genomics of Leclercia adecarboxylata Strains Isolated from Several Sources.</title>
        <authorList>
            <person name="Yescas-Zazueta V."/>
            <person name="Balbuena-Alonso M.G."/>
            <person name="Valencia D."/>
            <person name="Mendez-Pfeiffer P.A."/>
            <person name="Ballesteros-Monrreal M.G."/>
            <person name="Rocha-Gracia R.D.C."/>
            <person name="Barrios-Villa E."/>
        </authorList>
    </citation>
    <scope>NUCLEOTIDE SEQUENCE [LARGE SCALE GENOMIC DNA]</scope>
    <source>
        <strain evidence="1 2">33MEM</strain>
    </source>
</reference>
<sequence length="227" mass="26393">QSLATDETCRDKGSGRIPDSALKALLGGLTEEDNRLLMVSEAYLNEGYFYDTQHAPMDEYYYTVRSKATENPLVPASWCERVAAELSPELYRPHKGRFFVRIKLTIRQQKDILLTYRQHRALEMHLISRKTIREAAEKFPRAAAELIEMAKTIEKGSFATPEDLRKFFRSLDNHKDLNRHYIIDIGHNEWRAVLKIDFVNQIVFVKGIFTHKEYDVFNAKAKKGKIK</sequence>
<organism evidence="1 2">
    <name type="scientific">Leclercia adecarboxylata</name>
    <dbReference type="NCBI Taxonomy" id="83655"/>
    <lineage>
        <taxon>Bacteria</taxon>
        <taxon>Pseudomonadati</taxon>
        <taxon>Pseudomonadota</taxon>
        <taxon>Gammaproteobacteria</taxon>
        <taxon>Enterobacterales</taxon>
        <taxon>Enterobacteriaceae</taxon>
        <taxon>Leclercia</taxon>
    </lineage>
</organism>
<accession>A0ABU6I912</accession>
<keyword evidence="2" id="KW-1185">Reference proteome</keyword>
<dbReference type="Proteomes" id="UP001357437">
    <property type="component" value="Unassembled WGS sequence"/>
</dbReference>
<proteinExistence type="predicted"/>
<dbReference type="Pfam" id="PF09907">
    <property type="entry name" value="HigB_toxin"/>
    <property type="match status" value="1"/>
</dbReference>
<gene>
    <name evidence="1" type="ORF">VOF76_18060</name>
</gene>
<evidence type="ECO:0000313" key="2">
    <source>
        <dbReference type="Proteomes" id="UP001357437"/>
    </source>
</evidence>
<name>A0ABU6I912_9ENTR</name>
<feature type="non-terminal residue" evidence="1">
    <location>
        <position position="1"/>
    </location>
</feature>
<evidence type="ECO:0000313" key="1">
    <source>
        <dbReference type="EMBL" id="MEC3938070.1"/>
    </source>
</evidence>
<dbReference type="EMBL" id="JAYMCU010000037">
    <property type="protein sequence ID" value="MEC3938070.1"/>
    <property type="molecule type" value="Genomic_DNA"/>
</dbReference>